<evidence type="ECO:0000256" key="3">
    <source>
        <dbReference type="SAM" id="Phobius"/>
    </source>
</evidence>
<keyword evidence="3" id="KW-0472">Membrane</keyword>
<feature type="region of interest" description="Disordered" evidence="2">
    <location>
        <begin position="289"/>
        <end position="311"/>
    </location>
</feature>
<keyword evidence="1" id="KW-0378">Hydrolase</keyword>
<reference evidence="5" key="1">
    <citation type="submission" date="2021-01" db="EMBL/GenBank/DDBJ databases">
        <authorList>
            <person name="Corre E."/>
            <person name="Pelletier E."/>
            <person name="Niang G."/>
            <person name="Scheremetjew M."/>
            <person name="Finn R."/>
            <person name="Kale V."/>
            <person name="Holt S."/>
            <person name="Cochrane G."/>
            <person name="Meng A."/>
            <person name="Brown T."/>
            <person name="Cohen L."/>
        </authorList>
    </citation>
    <scope>NUCLEOTIDE SEQUENCE</scope>
    <source>
        <strain evidence="5">CCMP2877</strain>
    </source>
</reference>
<feature type="transmembrane region" description="Helical" evidence="3">
    <location>
        <begin position="121"/>
        <end position="140"/>
    </location>
</feature>
<proteinExistence type="predicted"/>
<evidence type="ECO:0000256" key="1">
    <source>
        <dbReference type="ARBA" id="ARBA00022801"/>
    </source>
</evidence>
<dbReference type="InterPro" id="IPR049492">
    <property type="entry name" value="BD-FAE-like_dom"/>
</dbReference>
<dbReference type="Gene3D" id="3.40.50.1820">
    <property type="entry name" value="alpha/beta hydrolase"/>
    <property type="match status" value="1"/>
</dbReference>
<dbReference type="InterPro" id="IPR029058">
    <property type="entry name" value="AB_hydrolase_fold"/>
</dbReference>
<evidence type="ECO:0000256" key="2">
    <source>
        <dbReference type="SAM" id="MobiDB-lite"/>
    </source>
</evidence>
<keyword evidence="3" id="KW-0812">Transmembrane</keyword>
<dbReference type="PANTHER" id="PTHR48081:SF33">
    <property type="entry name" value="KYNURENINE FORMAMIDASE"/>
    <property type="match status" value="1"/>
</dbReference>
<dbReference type="InterPro" id="IPR050300">
    <property type="entry name" value="GDXG_lipolytic_enzyme"/>
</dbReference>
<feature type="domain" description="BD-FAE-like" evidence="4">
    <location>
        <begin position="116"/>
        <end position="250"/>
    </location>
</feature>
<dbReference type="GO" id="GO:0008236">
    <property type="term" value="F:serine-type peptidase activity"/>
    <property type="evidence" value="ECO:0007669"/>
    <property type="project" value="InterPro"/>
</dbReference>
<protein>
    <recommendedName>
        <fullName evidence="4">BD-FAE-like domain-containing protein</fullName>
    </recommendedName>
</protein>
<dbReference type="Pfam" id="PF20434">
    <property type="entry name" value="BD-FAE"/>
    <property type="match status" value="1"/>
</dbReference>
<gene>
    <name evidence="5" type="ORF">PPAR1163_LOCUS12491</name>
</gene>
<dbReference type="AlphaFoldDB" id="A0A7S1U2G1"/>
<evidence type="ECO:0000313" key="5">
    <source>
        <dbReference type="EMBL" id="CAD9254124.1"/>
    </source>
</evidence>
<dbReference type="SUPFAM" id="SSF53474">
    <property type="entry name" value="alpha/beta-Hydrolases"/>
    <property type="match status" value="1"/>
</dbReference>
<name>A0A7S1U2G1_9STRA</name>
<keyword evidence="3" id="KW-1133">Transmembrane helix</keyword>
<feature type="transmembrane region" description="Helical" evidence="3">
    <location>
        <begin position="57"/>
        <end position="80"/>
    </location>
</feature>
<organism evidence="5">
    <name type="scientific">Phaeomonas parva</name>
    <dbReference type="NCBI Taxonomy" id="124430"/>
    <lineage>
        <taxon>Eukaryota</taxon>
        <taxon>Sar</taxon>
        <taxon>Stramenopiles</taxon>
        <taxon>Ochrophyta</taxon>
        <taxon>Pinguiophyceae</taxon>
        <taxon>Pinguiochrysidales</taxon>
        <taxon>Pinguiochrysidaceae</taxon>
        <taxon>Phaeomonas</taxon>
    </lineage>
</organism>
<accession>A0A7S1U2G1</accession>
<dbReference type="EMBL" id="HBGJ01019341">
    <property type="protein sequence ID" value="CAD9254124.1"/>
    <property type="molecule type" value="Transcribed_RNA"/>
</dbReference>
<dbReference type="GO" id="GO:0006508">
    <property type="term" value="P:proteolysis"/>
    <property type="evidence" value="ECO:0007669"/>
    <property type="project" value="InterPro"/>
</dbReference>
<sequence length="433" mass="48306">MSTPMKAVREAGRRRLTSAAENVQFAAENVQYTAGEVWVVFRLTGKLLWALRQSARWVIMALRLILYVVFLLPAFLRMVVHWGLSPSVIRGIRYGPNRRNRIDVYQISEEHRKPGAAKRPVVIFITGGAWIIGYKAWGALMGMCMQRQNVLYFAPDYRNFPQGSVEDMMTDTQQAVEWVFANCERYGGDRKKVYLIGQSAGAHLAAASILRRCEMLAAGHCDRFSWRPNQLKAYMGISGPFDLVNLQDHFHKRGLDRSIFAGIFHGDPAAYSPARVVASWEGEAPLRAASVASSTRRRRPPADGAGHPNPARLLPPMLLVHGTDDQSVPYEICLTFAEALKAAKGLEVGVRLYQGKTHTDPILEDPMGGDDLLMEDIVYLVTSDDAGAAIRDIVASADDEVLMARKRGMLQVAVGRRMLPRALIQMARWVNPF</sequence>
<dbReference type="PANTHER" id="PTHR48081">
    <property type="entry name" value="AB HYDROLASE SUPERFAMILY PROTEIN C4A8.06C"/>
    <property type="match status" value="1"/>
</dbReference>
<evidence type="ECO:0000259" key="4">
    <source>
        <dbReference type="Pfam" id="PF20434"/>
    </source>
</evidence>